<evidence type="ECO:0000313" key="2">
    <source>
        <dbReference type="Proteomes" id="UP001221757"/>
    </source>
</evidence>
<dbReference type="AlphaFoldDB" id="A0AAD7GKP7"/>
<sequence length="53" mass="5903">FDDTRPSNAVSRMYDGLSRPRCSILAQLRTGHIGLNAYLHRFHLAASAECPLC</sequence>
<gene>
    <name evidence="1" type="ORF">B0H17DRAFT_861649</name>
</gene>
<reference evidence="1" key="1">
    <citation type="submission" date="2023-03" db="EMBL/GenBank/DDBJ databases">
        <title>Massive genome expansion in bonnet fungi (Mycena s.s.) driven by repeated elements and novel gene families across ecological guilds.</title>
        <authorList>
            <consortium name="Lawrence Berkeley National Laboratory"/>
            <person name="Harder C.B."/>
            <person name="Miyauchi S."/>
            <person name="Viragh M."/>
            <person name="Kuo A."/>
            <person name="Thoen E."/>
            <person name="Andreopoulos B."/>
            <person name="Lu D."/>
            <person name="Skrede I."/>
            <person name="Drula E."/>
            <person name="Henrissat B."/>
            <person name="Morin E."/>
            <person name="Kohler A."/>
            <person name="Barry K."/>
            <person name="LaButti K."/>
            <person name="Morin E."/>
            <person name="Salamov A."/>
            <person name="Lipzen A."/>
            <person name="Mereny Z."/>
            <person name="Hegedus B."/>
            <person name="Baldrian P."/>
            <person name="Stursova M."/>
            <person name="Weitz H."/>
            <person name="Taylor A."/>
            <person name="Grigoriev I.V."/>
            <person name="Nagy L.G."/>
            <person name="Martin F."/>
            <person name="Kauserud H."/>
        </authorList>
    </citation>
    <scope>NUCLEOTIDE SEQUENCE</scope>
    <source>
        <strain evidence="1">CBHHK067</strain>
    </source>
</reference>
<dbReference type="EMBL" id="JARKIE010000022">
    <property type="protein sequence ID" value="KAJ7699597.1"/>
    <property type="molecule type" value="Genomic_DNA"/>
</dbReference>
<feature type="non-terminal residue" evidence="1">
    <location>
        <position position="1"/>
    </location>
</feature>
<keyword evidence="2" id="KW-1185">Reference proteome</keyword>
<proteinExistence type="predicted"/>
<dbReference type="Proteomes" id="UP001221757">
    <property type="component" value="Unassembled WGS sequence"/>
</dbReference>
<name>A0AAD7GKP7_MYCRO</name>
<evidence type="ECO:0000313" key="1">
    <source>
        <dbReference type="EMBL" id="KAJ7699597.1"/>
    </source>
</evidence>
<feature type="non-terminal residue" evidence="1">
    <location>
        <position position="53"/>
    </location>
</feature>
<accession>A0AAD7GKP7</accession>
<organism evidence="1 2">
    <name type="scientific">Mycena rosella</name>
    <name type="common">Pink bonnet</name>
    <name type="synonym">Agaricus rosellus</name>
    <dbReference type="NCBI Taxonomy" id="1033263"/>
    <lineage>
        <taxon>Eukaryota</taxon>
        <taxon>Fungi</taxon>
        <taxon>Dikarya</taxon>
        <taxon>Basidiomycota</taxon>
        <taxon>Agaricomycotina</taxon>
        <taxon>Agaricomycetes</taxon>
        <taxon>Agaricomycetidae</taxon>
        <taxon>Agaricales</taxon>
        <taxon>Marasmiineae</taxon>
        <taxon>Mycenaceae</taxon>
        <taxon>Mycena</taxon>
    </lineage>
</organism>
<comment type="caution">
    <text evidence="1">The sequence shown here is derived from an EMBL/GenBank/DDBJ whole genome shotgun (WGS) entry which is preliminary data.</text>
</comment>
<protein>
    <submittedName>
        <fullName evidence="1">Uncharacterized protein</fullName>
    </submittedName>
</protein>